<dbReference type="SUPFAM" id="SSF110738">
    <property type="entry name" value="Glycerate kinase I"/>
    <property type="match status" value="1"/>
</dbReference>
<organism evidence="5 8">
    <name type="scientific">Arthrobacter zhangbolii</name>
    <dbReference type="NCBI Taxonomy" id="2886936"/>
    <lineage>
        <taxon>Bacteria</taxon>
        <taxon>Bacillati</taxon>
        <taxon>Actinomycetota</taxon>
        <taxon>Actinomycetes</taxon>
        <taxon>Micrococcales</taxon>
        <taxon>Micrococcaceae</taxon>
        <taxon>Arthrobacter</taxon>
    </lineage>
</organism>
<evidence type="ECO:0000313" key="8">
    <source>
        <dbReference type="Proteomes" id="UP001155145"/>
    </source>
</evidence>
<dbReference type="Pfam" id="PF02595">
    <property type="entry name" value="Gly_kinase"/>
    <property type="match status" value="1"/>
</dbReference>
<keyword evidence="7" id="KW-1185">Reference proteome</keyword>
<dbReference type="RefSeq" id="WP_227928424.1">
    <property type="nucleotide sequence ID" value="NZ_CP094984.1"/>
</dbReference>
<dbReference type="InterPro" id="IPR036129">
    <property type="entry name" value="Glycerate_kinase_sf"/>
</dbReference>
<dbReference type="PIRSF" id="PIRSF006078">
    <property type="entry name" value="GlxK"/>
    <property type="match status" value="1"/>
</dbReference>
<evidence type="ECO:0000313" key="6">
    <source>
        <dbReference type="EMBL" id="UON91804.1"/>
    </source>
</evidence>
<comment type="similarity">
    <text evidence="1 4">Belongs to the glycerate kinase type-1 family.</text>
</comment>
<keyword evidence="3 4" id="KW-0418">Kinase</keyword>
<sequence>MPDSPPPVIVVAPDSFKGSISAAGAAAAMARGARFAFGPDAEMIEIPMADGGEGTLDALLAAWGRPPLLVPATDALGRAKTARYGISADGRTGIIEAAEGNGLPDVSDVPLQPLRADSYGVGTIARGLLDQGVEEILLCIGGSASTDGGTGLLSALGVRFLEAGGAPAAPGGGGLAKISTVDASGLHPRATAVKWRVAVDVANPLCGSHGAAAVFGPQKGAGPEDVALLDAGLANLARVLAALRPDADPDTYLATPGFGAAGGLPLALVALLGAETVPGAELVADAVGLQSALARADVILTGEGCLDTQSLGGKVVDAVRRLAPAASPLVVVAGTVRLSAAECRDAGITTAVSLARGPATLEELTEDAELLIEDAAARACSGLAAAGQAPRRFGLAKHA</sequence>
<dbReference type="Proteomes" id="UP001155145">
    <property type="component" value="Unassembled WGS sequence"/>
</dbReference>
<dbReference type="GO" id="GO:0031388">
    <property type="term" value="P:organic acid phosphorylation"/>
    <property type="evidence" value="ECO:0007669"/>
    <property type="project" value="UniProtKB-UniRule"/>
</dbReference>
<keyword evidence="2 4" id="KW-0808">Transferase</keyword>
<dbReference type="PANTHER" id="PTHR21599:SF0">
    <property type="entry name" value="GLYCERATE KINASE"/>
    <property type="match status" value="1"/>
</dbReference>
<dbReference type="InterPro" id="IPR018197">
    <property type="entry name" value="Glycerate_kinase_RE-like"/>
</dbReference>
<dbReference type="Gene3D" id="3.90.1510.10">
    <property type="entry name" value="Glycerate kinase, domain 2"/>
    <property type="match status" value="1"/>
</dbReference>
<name>A0A9X1M6D9_9MICC</name>
<dbReference type="Proteomes" id="UP000829758">
    <property type="component" value="Chromosome"/>
</dbReference>
<evidence type="ECO:0000256" key="2">
    <source>
        <dbReference type="ARBA" id="ARBA00022679"/>
    </source>
</evidence>
<accession>A0A9X1M6D9</accession>
<reference evidence="5" key="1">
    <citation type="submission" date="2021-10" db="EMBL/GenBank/DDBJ databases">
        <title>Novel species in genus Arthrobacter.</title>
        <authorList>
            <person name="Liu Y."/>
        </authorList>
    </citation>
    <scope>NUCLEOTIDE SEQUENCE</scope>
    <source>
        <strain evidence="5">Zg-Y462</strain>
        <strain evidence="7">zg-Y462</strain>
    </source>
</reference>
<protein>
    <submittedName>
        <fullName evidence="5">Glycerate kinase</fullName>
    </submittedName>
</protein>
<evidence type="ECO:0000313" key="5">
    <source>
        <dbReference type="EMBL" id="MCC3272333.1"/>
    </source>
</evidence>
<dbReference type="InterPro" id="IPR004381">
    <property type="entry name" value="Glycerate_kinase"/>
</dbReference>
<dbReference type="AlphaFoldDB" id="A0A9X1M6D9"/>
<dbReference type="EMBL" id="CP094984">
    <property type="protein sequence ID" value="UON91804.1"/>
    <property type="molecule type" value="Genomic_DNA"/>
</dbReference>
<evidence type="ECO:0000256" key="1">
    <source>
        <dbReference type="ARBA" id="ARBA00006284"/>
    </source>
</evidence>
<dbReference type="Gene3D" id="3.40.50.10350">
    <property type="entry name" value="Glycerate kinase, domain 1"/>
    <property type="match status" value="1"/>
</dbReference>
<evidence type="ECO:0000313" key="7">
    <source>
        <dbReference type="Proteomes" id="UP000829758"/>
    </source>
</evidence>
<dbReference type="PANTHER" id="PTHR21599">
    <property type="entry name" value="GLYCERATE KINASE"/>
    <property type="match status" value="1"/>
</dbReference>
<proteinExistence type="inferred from homology"/>
<dbReference type="InterPro" id="IPR018193">
    <property type="entry name" value="Glyc_kinase_flavodox-like_fold"/>
</dbReference>
<dbReference type="EMBL" id="JAJFZT010000003">
    <property type="protein sequence ID" value="MCC3272333.1"/>
    <property type="molecule type" value="Genomic_DNA"/>
</dbReference>
<evidence type="ECO:0000256" key="3">
    <source>
        <dbReference type="ARBA" id="ARBA00022777"/>
    </source>
</evidence>
<gene>
    <name evidence="5" type="ORF">LJ755_06255</name>
    <name evidence="6" type="ORF">MUK71_14660</name>
</gene>
<dbReference type="GO" id="GO:0008887">
    <property type="term" value="F:glycerate kinase activity"/>
    <property type="evidence" value="ECO:0007669"/>
    <property type="project" value="UniProtKB-UniRule"/>
</dbReference>
<dbReference type="NCBIfam" id="TIGR00045">
    <property type="entry name" value="glycerate kinase"/>
    <property type="match status" value="1"/>
</dbReference>
<evidence type="ECO:0000256" key="4">
    <source>
        <dbReference type="PIRNR" id="PIRNR006078"/>
    </source>
</evidence>